<accession>B3EKL3</accession>
<protein>
    <submittedName>
        <fullName evidence="1">Uncharacterized protein</fullName>
    </submittedName>
</protein>
<dbReference type="STRING" id="331678.Cphamn1_0219"/>
<dbReference type="EMBL" id="CP001101">
    <property type="protein sequence ID" value="ACE03191.1"/>
    <property type="molecule type" value="Genomic_DNA"/>
</dbReference>
<dbReference type="HOGENOM" id="CLU_2914016_0_0_10"/>
<evidence type="ECO:0000313" key="1">
    <source>
        <dbReference type="EMBL" id="ACE03191.1"/>
    </source>
</evidence>
<reference evidence="1" key="1">
    <citation type="submission" date="2008-06" db="EMBL/GenBank/DDBJ databases">
        <title>Complete sequence of Chlorobium phaeobacteroides BS1.</title>
        <authorList>
            <consortium name="US DOE Joint Genome Institute"/>
            <person name="Lucas S."/>
            <person name="Copeland A."/>
            <person name="Lapidus A."/>
            <person name="Glavina del Rio T."/>
            <person name="Dalin E."/>
            <person name="Tice H."/>
            <person name="Bruce D."/>
            <person name="Goodwin L."/>
            <person name="Pitluck S."/>
            <person name="Schmutz J."/>
            <person name="Larimer F."/>
            <person name="Land M."/>
            <person name="Hauser L."/>
            <person name="Kyrpides N."/>
            <person name="Ovchinnikova G."/>
            <person name="Li T."/>
            <person name="Liu Z."/>
            <person name="Zhao F."/>
            <person name="Overmann J."/>
            <person name="Bryant D.A."/>
            <person name="Richardson P."/>
        </authorList>
    </citation>
    <scope>NUCLEOTIDE SEQUENCE [LARGE SCALE GENOMIC DNA]</scope>
    <source>
        <strain evidence="1">BS1</strain>
    </source>
</reference>
<organism evidence="1">
    <name type="scientific">Chlorobium phaeobacteroides (strain BS1)</name>
    <dbReference type="NCBI Taxonomy" id="331678"/>
    <lineage>
        <taxon>Bacteria</taxon>
        <taxon>Pseudomonadati</taxon>
        <taxon>Chlorobiota</taxon>
        <taxon>Chlorobiia</taxon>
        <taxon>Chlorobiales</taxon>
        <taxon>Chlorobiaceae</taxon>
        <taxon>Chlorobium/Pelodictyon group</taxon>
        <taxon>Chlorobium</taxon>
    </lineage>
</organism>
<dbReference type="AlphaFoldDB" id="B3EKL3"/>
<proteinExistence type="predicted"/>
<sequence>MNMNTELMTIEDVADYQRALIMAFEAGEITETKLNAGMSASKALLETFKVIKADEWQFPFE</sequence>
<dbReference type="KEGG" id="cpb:Cphamn1_0219"/>
<name>B3EKL3_CHLPB</name>
<gene>
    <name evidence="1" type="ordered locus">Cphamn1_0219</name>
</gene>